<reference evidence="3 4" key="1">
    <citation type="submission" date="2019-03" db="EMBL/GenBank/DDBJ databases">
        <title>Genomic Encyclopedia of Type Strains, Phase IV (KMG-IV): sequencing the most valuable type-strain genomes for metagenomic binning, comparative biology and taxonomic classification.</title>
        <authorList>
            <person name="Goeker M."/>
        </authorList>
    </citation>
    <scope>NUCLEOTIDE SEQUENCE [LARGE SCALE GENOMIC DNA]</scope>
    <source>
        <strain evidence="3 4">DSM 103428</strain>
    </source>
</reference>
<dbReference type="SUPFAM" id="SSF56349">
    <property type="entry name" value="DNA breaking-rejoining enzymes"/>
    <property type="match status" value="1"/>
</dbReference>
<dbReference type="AlphaFoldDB" id="A0A4R1KT35"/>
<evidence type="ECO:0000313" key="4">
    <source>
        <dbReference type="Proteomes" id="UP000295210"/>
    </source>
</evidence>
<accession>A0A4R1KT35</accession>
<dbReference type="Gene3D" id="1.10.443.10">
    <property type="entry name" value="Intergrase catalytic core"/>
    <property type="match status" value="1"/>
</dbReference>
<evidence type="ECO:0000256" key="1">
    <source>
        <dbReference type="ARBA" id="ARBA00023172"/>
    </source>
</evidence>
<feature type="domain" description="Tyr recombinase" evidence="2">
    <location>
        <begin position="305"/>
        <end position="492"/>
    </location>
</feature>
<dbReference type="PANTHER" id="PTHR30349">
    <property type="entry name" value="PHAGE INTEGRASE-RELATED"/>
    <property type="match status" value="1"/>
</dbReference>
<dbReference type="Pfam" id="PF00589">
    <property type="entry name" value="Phage_integrase"/>
    <property type="match status" value="1"/>
</dbReference>
<dbReference type="InterPro" id="IPR013762">
    <property type="entry name" value="Integrase-like_cat_sf"/>
</dbReference>
<dbReference type="Proteomes" id="UP000295210">
    <property type="component" value="Unassembled WGS sequence"/>
</dbReference>
<dbReference type="InterPro" id="IPR002104">
    <property type="entry name" value="Integrase_catalytic"/>
</dbReference>
<name>A0A4R1KT35_9BACT</name>
<dbReference type="GO" id="GO:0015074">
    <property type="term" value="P:DNA integration"/>
    <property type="evidence" value="ECO:0007669"/>
    <property type="project" value="InterPro"/>
</dbReference>
<keyword evidence="4" id="KW-1185">Reference proteome</keyword>
<dbReference type="GO" id="GO:0003677">
    <property type="term" value="F:DNA binding"/>
    <property type="evidence" value="ECO:0007669"/>
    <property type="project" value="InterPro"/>
</dbReference>
<dbReference type="InterPro" id="IPR011010">
    <property type="entry name" value="DNA_brk_join_enz"/>
</dbReference>
<evidence type="ECO:0000259" key="2">
    <source>
        <dbReference type="PROSITE" id="PS51898"/>
    </source>
</evidence>
<sequence>MSRQSAKWNHAKQHRLLAQLKGFWAEDVWDMQGCPVQGLSPKSNQRRLRLECKSRTINGELKYAFWKKFAEGQWTSTQELTRVHLLMRWLNSLKHLPVSLMERDLESWKRSYTAYLRRCGMYRMGTTHRMDSSQQPRVTPRDSAYISTLRQAYLVLSDAYDDRPEQEKDIWDLRRVSMLHNPTLSPGPLNFLKIKQPWLRAAAKSHLAYSLPIYAEGTCRTRLQSLVCFSEFLAADKPQATARSITRPLLLRYLSYLPSRVCTGARKNHVINLRTFLEMAHRERWLPVGPERLIHDEEVPQPMKHQPRYIPSTVLDQLNQHLHDLKPSWMRKVLILQECGMRISELLQLSLDCLSQDARGIYYLRYLQGKVRRENAIPVSQEIARVVQEQQASVRQRHRGFDLLFPSERGRPIRQASFAQVINQLAYNRRITDANGNLFRFQSHQFRHTVGTRMINLGVPHHIIQRYLGHKGPEMTNRYAHIHDSTMREKLSEYLAGTLVDVTGHKVVEDSANDTVELQWFTRNVLAQALTNGYCAIPTVAGPCPHPNACLNCAHFRTDITFLDVHRAELRETERVIAKADANGWTRQSEMNARKRTNLVNIITTLEAAHA</sequence>
<dbReference type="OrthoDB" id="9801717at2"/>
<dbReference type="EMBL" id="SMGK01000010">
    <property type="protein sequence ID" value="TCK68276.1"/>
    <property type="molecule type" value="Genomic_DNA"/>
</dbReference>
<gene>
    <name evidence="3" type="ORF">C7378_3576</name>
</gene>
<evidence type="ECO:0000313" key="3">
    <source>
        <dbReference type="EMBL" id="TCK68276.1"/>
    </source>
</evidence>
<keyword evidence="1" id="KW-0233">DNA recombination</keyword>
<dbReference type="PROSITE" id="PS51898">
    <property type="entry name" value="TYR_RECOMBINASE"/>
    <property type="match status" value="1"/>
</dbReference>
<organism evidence="3 4">
    <name type="scientific">Acidipila rosea</name>
    <dbReference type="NCBI Taxonomy" id="768535"/>
    <lineage>
        <taxon>Bacteria</taxon>
        <taxon>Pseudomonadati</taxon>
        <taxon>Acidobacteriota</taxon>
        <taxon>Terriglobia</taxon>
        <taxon>Terriglobales</taxon>
        <taxon>Acidobacteriaceae</taxon>
        <taxon>Acidipila</taxon>
    </lineage>
</organism>
<comment type="caution">
    <text evidence="3">The sequence shown here is derived from an EMBL/GenBank/DDBJ whole genome shotgun (WGS) entry which is preliminary data.</text>
</comment>
<dbReference type="RefSeq" id="WP_131999588.1">
    <property type="nucleotide sequence ID" value="NZ_SMGK01000010.1"/>
</dbReference>
<dbReference type="GO" id="GO:0006310">
    <property type="term" value="P:DNA recombination"/>
    <property type="evidence" value="ECO:0007669"/>
    <property type="project" value="UniProtKB-KW"/>
</dbReference>
<protein>
    <submittedName>
        <fullName evidence="3">Site-specific recombinase XerD</fullName>
    </submittedName>
</protein>
<proteinExistence type="predicted"/>
<dbReference type="InterPro" id="IPR050090">
    <property type="entry name" value="Tyrosine_recombinase_XerCD"/>
</dbReference>